<feature type="compositionally biased region" description="Polar residues" evidence="1">
    <location>
        <begin position="270"/>
        <end position="284"/>
    </location>
</feature>
<dbReference type="Proteomes" id="UP001207654">
    <property type="component" value="Unassembled WGS sequence"/>
</dbReference>
<feature type="signal peptide" evidence="2">
    <location>
        <begin position="1"/>
        <end position="22"/>
    </location>
</feature>
<dbReference type="RefSeq" id="WP_267539450.1">
    <property type="nucleotide sequence ID" value="NZ_JAPNKA010000001.1"/>
</dbReference>
<dbReference type="InterPro" id="IPR025515">
    <property type="entry name" value="DUF4403"/>
</dbReference>
<evidence type="ECO:0000256" key="1">
    <source>
        <dbReference type="SAM" id="MobiDB-lite"/>
    </source>
</evidence>
<feature type="region of interest" description="Disordered" evidence="1">
    <location>
        <begin position="250"/>
        <end position="305"/>
    </location>
</feature>
<gene>
    <name evidence="3" type="ORF">OV287_40885</name>
</gene>
<feature type="region of interest" description="Disordered" evidence="1">
    <location>
        <begin position="26"/>
        <end position="50"/>
    </location>
</feature>
<feature type="chain" id="PRO_5046311654" evidence="2">
    <location>
        <begin position="23"/>
        <end position="535"/>
    </location>
</feature>
<name>A0ABT4AGL7_9BACT</name>
<sequence length="535" mass="56740">MPSSRLRPLPALLASLTLLSCAGPRIESQTLQPPPPAATGGRPVSDPPPSRIVIHTTIFREALLKKMAESLPRTGEGDAQLFAGQKLHYTWQREPLTLKFDRGRVVVGVPVLGRFNMLGDREMPITVTIAGEPVMTADFKALLQSTEVQVVAAGPVDAVNRALEAKLKELIGKTLDEFRFDVRPLLSSAFARLARPIEIPVGGGQVACAELKVTSLEAAPTMLADGFEKDLGIVVMPSVTLPCTPVASLTGPTSNDGGMPSSDAGVQAASPATSPNGGSTQFASYTAGPTGADGGSPGPDAGTQTALYTTGPTSNDGGTGVDAGMPPSTQVATQVTMPLLQNVSTLPSGPFKVVIPVAARYEELSKALEASMNGRLHFSESHPELYMENPQVYPSDDTVVIKMNLGGKAKVGDYSVPMSGELFFAGHPHVIDNQITVPDLEITPGTASELLKLKFALDYKSVRDQARQALRVDISERLAAVKDKMSTEMSFSEDLGCVRGQVLRSEVTGIYPHPSFLRIYVQVDAQLGLYLPCKK</sequence>
<evidence type="ECO:0000256" key="2">
    <source>
        <dbReference type="SAM" id="SignalP"/>
    </source>
</evidence>
<evidence type="ECO:0000313" key="4">
    <source>
        <dbReference type="Proteomes" id="UP001207654"/>
    </source>
</evidence>
<comment type="caution">
    <text evidence="3">The sequence shown here is derived from an EMBL/GenBank/DDBJ whole genome shotgun (WGS) entry which is preliminary data.</text>
</comment>
<dbReference type="PROSITE" id="PS51257">
    <property type="entry name" value="PROKAR_LIPOPROTEIN"/>
    <property type="match status" value="1"/>
</dbReference>
<reference evidence="3 4" key="1">
    <citation type="submission" date="2022-11" db="EMBL/GenBank/DDBJ databases">
        <title>Minimal conservation of predation-associated metabolite biosynthetic gene clusters underscores biosynthetic potential of Myxococcota including descriptions for ten novel species: Archangium lansinium sp. nov., Myxococcus landrumus sp. nov., Nannocystis bai.</title>
        <authorList>
            <person name="Ahearne A."/>
            <person name="Stevens C."/>
            <person name="Phillips K."/>
        </authorList>
    </citation>
    <scope>NUCLEOTIDE SEQUENCE [LARGE SCALE GENOMIC DNA]</scope>
    <source>
        <strain evidence="3 4">MIWBW</strain>
    </source>
</reference>
<dbReference type="EMBL" id="JAPNKA010000001">
    <property type="protein sequence ID" value="MCY1080820.1"/>
    <property type="molecule type" value="Genomic_DNA"/>
</dbReference>
<keyword evidence="4" id="KW-1185">Reference proteome</keyword>
<dbReference type="Pfam" id="PF14356">
    <property type="entry name" value="DUF4403"/>
    <property type="match status" value="1"/>
</dbReference>
<proteinExistence type="predicted"/>
<evidence type="ECO:0000313" key="3">
    <source>
        <dbReference type="EMBL" id="MCY1080820.1"/>
    </source>
</evidence>
<keyword evidence="2" id="KW-0732">Signal</keyword>
<accession>A0ABT4AGL7</accession>
<organism evidence="3 4">
    <name type="scientific">Archangium lansingense</name>
    <dbReference type="NCBI Taxonomy" id="2995310"/>
    <lineage>
        <taxon>Bacteria</taxon>
        <taxon>Pseudomonadati</taxon>
        <taxon>Myxococcota</taxon>
        <taxon>Myxococcia</taxon>
        <taxon>Myxococcales</taxon>
        <taxon>Cystobacterineae</taxon>
        <taxon>Archangiaceae</taxon>
        <taxon>Archangium</taxon>
    </lineage>
</organism>
<protein>
    <submittedName>
        <fullName evidence="3">DUF4403 family protein</fullName>
    </submittedName>
</protein>